<dbReference type="GO" id="GO:0019441">
    <property type="term" value="P:L-tryptophan catabolic process to kynurenine"/>
    <property type="evidence" value="ECO:0007669"/>
    <property type="project" value="InterPro"/>
</dbReference>
<dbReference type="KEGG" id="sbae:DSM104329_01186"/>
<keyword evidence="2" id="KW-1185">Reference proteome</keyword>
<dbReference type="EMBL" id="CP087164">
    <property type="protein sequence ID" value="UGS34804.1"/>
    <property type="molecule type" value="Genomic_DNA"/>
</dbReference>
<protein>
    <recommendedName>
        <fullName evidence="3">Cyclase family protein</fullName>
    </recommendedName>
</protein>
<evidence type="ECO:0008006" key="3">
    <source>
        <dbReference type="Google" id="ProtNLM"/>
    </source>
</evidence>
<dbReference type="SUPFAM" id="SSF102198">
    <property type="entry name" value="Putative cyclase"/>
    <property type="match status" value="1"/>
</dbReference>
<organism evidence="1 2">
    <name type="scientific">Capillimicrobium parvum</name>
    <dbReference type="NCBI Taxonomy" id="2884022"/>
    <lineage>
        <taxon>Bacteria</taxon>
        <taxon>Bacillati</taxon>
        <taxon>Actinomycetota</taxon>
        <taxon>Thermoleophilia</taxon>
        <taxon>Solirubrobacterales</taxon>
        <taxon>Capillimicrobiaceae</taxon>
        <taxon>Capillimicrobium</taxon>
    </lineage>
</organism>
<reference evidence="1" key="1">
    <citation type="journal article" date="2022" name="Int. J. Syst. Evol. Microbiol.">
        <title>Pseudomonas aegrilactucae sp. nov. and Pseudomonas morbosilactucae sp. nov., pathogens causing bacterial rot of lettuce in Japan.</title>
        <authorList>
            <person name="Sawada H."/>
            <person name="Fujikawa T."/>
            <person name="Satou M."/>
        </authorList>
    </citation>
    <scope>NUCLEOTIDE SEQUENCE</scope>
    <source>
        <strain evidence="1">0166_1</strain>
    </source>
</reference>
<name>A0A9E6XUU9_9ACTN</name>
<dbReference type="GO" id="GO:0004061">
    <property type="term" value="F:arylformamidase activity"/>
    <property type="evidence" value="ECO:0007669"/>
    <property type="project" value="InterPro"/>
</dbReference>
<dbReference type="AlphaFoldDB" id="A0A9E6XUU9"/>
<dbReference type="InterPro" id="IPR037175">
    <property type="entry name" value="KFase_sf"/>
</dbReference>
<dbReference type="Pfam" id="PF04199">
    <property type="entry name" value="Cyclase"/>
    <property type="match status" value="1"/>
</dbReference>
<gene>
    <name evidence="1" type="ORF">DSM104329_01186</name>
</gene>
<evidence type="ECO:0000313" key="2">
    <source>
        <dbReference type="Proteomes" id="UP001162834"/>
    </source>
</evidence>
<dbReference type="InterPro" id="IPR007325">
    <property type="entry name" value="KFase/CYL"/>
</dbReference>
<evidence type="ECO:0000313" key="1">
    <source>
        <dbReference type="EMBL" id="UGS34804.1"/>
    </source>
</evidence>
<dbReference type="RefSeq" id="WP_259314469.1">
    <property type="nucleotide sequence ID" value="NZ_CP087164.1"/>
</dbReference>
<dbReference type="PANTHER" id="PTHR34861:SF10">
    <property type="entry name" value="CYCLASE"/>
    <property type="match status" value="1"/>
</dbReference>
<sequence>MAIEPVPQGTNWGRWGADDERGALNHLDGETVLAGTRACRAGKVYPLGLPIGRTGVPSVEYRGPAQRLTLINHTDEEMLEAFGGGGGVGSHEDMLIMGSHTATHMDALAHVYHGATMYNGFPFDGMSSFGGARHCGIDKAGPVATRGVLVDVAAAQGVDCLEPGHVISGEELRAALDAQGTEPRRGDAVLIRTGWLERFYATGQQMSFEQPGLGLEAARLLADADVTIVGADNTAVEAMPFDGGEFMVVHVELLSRRGIYLVEHLDLAQLARDACREFLFVACPLPVTGATASPVNPVAIG</sequence>
<dbReference type="PANTHER" id="PTHR34861">
    <property type="match status" value="1"/>
</dbReference>
<dbReference type="Proteomes" id="UP001162834">
    <property type="component" value="Chromosome"/>
</dbReference>
<dbReference type="Gene3D" id="3.50.30.50">
    <property type="entry name" value="Putative cyclase"/>
    <property type="match status" value="1"/>
</dbReference>
<proteinExistence type="predicted"/>
<accession>A0A9E6XUU9</accession>